<feature type="transmembrane region" description="Helical" evidence="1">
    <location>
        <begin position="130"/>
        <end position="154"/>
    </location>
</feature>
<proteinExistence type="predicted"/>
<feature type="transmembrane region" description="Helical" evidence="1">
    <location>
        <begin position="166"/>
        <end position="187"/>
    </location>
</feature>
<keyword evidence="1" id="KW-0472">Membrane</keyword>
<dbReference type="EMBL" id="BNJJ01000006">
    <property type="protein sequence ID" value="GHO84359.1"/>
    <property type="molecule type" value="Genomic_DNA"/>
</dbReference>
<keyword evidence="3" id="KW-1185">Reference proteome</keyword>
<accession>A0ABQ3VE24</accession>
<feature type="transmembrane region" description="Helical" evidence="1">
    <location>
        <begin position="46"/>
        <end position="68"/>
    </location>
</feature>
<evidence type="ECO:0000313" key="2">
    <source>
        <dbReference type="EMBL" id="GHO84359.1"/>
    </source>
</evidence>
<keyword evidence="1" id="KW-0812">Transmembrane</keyword>
<evidence type="ECO:0000313" key="3">
    <source>
        <dbReference type="Proteomes" id="UP000635565"/>
    </source>
</evidence>
<gene>
    <name evidence="2" type="ORF">KSZ_23650</name>
</gene>
<dbReference type="Proteomes" id="UP000635565">
    <property type="component" value="Unassembled WGS sequence"/>
</dbReference>
<keyword evidence="1" id="KW-1133">Transmembrane helix</keyword>
<evidence type="ECO:0000256" key="1">
    <source>
        <dbReference type="SAM" id="Phobius"/>
    </source>
</evidence>
<dbReference type="RefSeq" id="WP_201361988.1">
    <property type="nucleotide sequence ID" value="NZ_BNJJ01000006.1"/>
</dbReference>
<feature type="transmembrane region" description="Helical" evidence="1">
    <location>
        <begin position="202"/>
        <end position="223"/>
    </location>
</feature>
<reference evidence="2 3" key="1">
    <citation type="journal article" date="2021" name="Int. J. Syst. Evol. Microbiol.">
        <title>Reticulibacter mediterranei gen. nov., sp. nov., within the new family Reticulibacteraceae fam. nov., and Ktedonospora formicarum gen. nov., sp. nov., Ktedonobacter robiniae sp. nov., Dictyobacter formicarum sp. nov. and Dictyobacter arantiisoli sp. nov., belonging to the class Ktedonobacteria.</title>
        <authorList>
            <person name="Yabe S."/>
            <person name="Zheng Y."/>
            <person name="Wang C.M."/>
            <person name="Sakai Y."/>
            <person name="Abe K."/>
            <person name="Yokota A."/>
            <person name="Donadio S."/>
            <person name="Cavaletti L."/>
            <person name="Monciardini P."/>
        </authorList>
    </citation>
    <scope>NUCLEOTIDE SEQUENCE [LARGE SCALE GENOMIC DNA]</scope>
    <source>
        <strain evidence="2 3">SOSP1-9</strain>
    </source>
</reference>
<name>A0ABQ3VE24_9CHLR</name>
<sequence length="296" mass="33921">MLIFLKSFNNREKAIIIWFCILLVWSLSHKSVRGSIKGPVVTIVKILFSLKIGIPLLLMGGYVILIVFLFSRLNLWDVSLLKDTLLWFFGSACIMFGNTSKAGQDSKYFKNAIVETVKFSVFIEFVVNLYVFNIFIELILVPILSFIGVMLVIPGEGVGYTRAKKLLNGLLIIVGLGMLIYALIHIFGDFQHFATVENIQEFLLPIVLTFAFLPFMYCLTLWARYEQLFTSVDMWGHNKALAGYIKWKLFGKYLLNLNKLNRVFKQCSVDLIAAKDKQEVTTILGRFKNKQMLEQQ</sequence>
<comment type="caution">
    <text evidence="2">The sequence shown here is derived from an EMBL/GenBank/DDBJ whole genome shotgun (WGS) entry which is preliminary data.</text>
</comment>
<protein>
    <submittedName>
        <fullName evidence="2">Uncharacterized protein</fullName>
    </submittedName>
</protein>
<organism evidence="2 3">
    <name type="scientific">Dictyobacter formicarum</name>
    <dbReference type="NCBI Taxonomy" id="2778368"/>
    <lineage>
        <taxon>Bacteria</taxon>
        <taxon>Bacillati</taxon>
        <taxon>Chloroflexota</taxon>
        <taxon>Ktedonobacteria</taxon>
        <taxon>Ktedonobacterales</taxon>
        <taxon>Dictyobacteraceae</taxon>
        <taxon>Dictyobacter</taxon>
    </lineage>
</organism>